<keyword evidence="10 15" id="KW-0234">DNA repair</keyword>
<feature type="active site" description="Proton donor; for delta-elimination activity" evidence="15">
    <location>
        <position position="266"/>
    </location>
</feature>
<keyword evidence="7 15" id="KW-0378">Hydrolase</keyword>
<dbReference type="InterPro" id="IPR015887">
    <property type="entry name" value="DNA_glyclase_Znf_dom_DNA_BS"/>
</dbReference>
<dbReference type="SMART" id="SM01232">
    <property type="entry name" value="H2TH"/>
    <property type="match status" value="1"/>
</dbReference>
<comment type="function">
    <text evidence="15">Involved in base excision repair of DNA damaged by oxidation or by mutagenic agents. Acts as DNA glycosylase that recognizes and removes damaged bases. Has a preference for oxidized purines, such as 7,8-dihydro-8-oxoguanine (8-oxoG). Has AP (apurinic/apyrimidinic) lyase activity and introduces nicks in the DNA strand. Cleaves the DNA backbone by beta-delta elimination to generate a single-strand break at the site of the removed base with both 3'- and 5'-phosphates.</text>
</comment>
<dbReference type="GO" id="GO:0008270">
    <property type="term" value="F:zinc ion binding"/>
    <property type="evidence" value="ECO:0007669"/>
    <property type="project" value="UniProtKB-UniRule"/>
</dbReference>
<dbReference type="HAMAP" id="MF_00103">
    <property type="entry name" value="Fapy_DNA_glycosyl"/>
    <property type="match status" value="1"/>
</dbReference>
<evidence type="ECO:0000256" key="14">
    <source>
        <dbReference type="ARBA" id="ARBA00044632"/>
    </source>
</evidence>
<reference evidence="18" key="2">
    <citation type="submission" date="2024-06" db="EMBL/GenBank/DDBJ databases">
        <authorList>
            <person name="Plum-Jensen L.E."/>
            <person name="Schramm A."/>
            <person name="Marshall I.P.G."/>
        </authorList>
    </citation>
    <scope>NUCLEOTIDE SEQUENCE</scope>
    <source>
        <strain evidence="18">Rat1</strain>
    </source>
</reference>
<reference evidence="18" key="1">
    <citation type="journal article" date="2024" name="Syst. Appl. Microbiol.">
        <title>First single-strain enrichments of Electrothrix cable bacteria, description of E. aestuarii sp. nov. and E. rattekaaiensis sp. nov., and proposal of a cable bacteria taxonomy following the rules of the SeqCode.</title>
        <authorList>
            <person name="Plum-Jensen L.E."/>
            <person name="Schramm A."/>
            <person name="Marshall I.P.G."/>
        </authorList>
    </citation>
    <scope>NUCLEOTIDE SEQUENCE</scope>
    <source>
        <strain evidence="18">Rat1</strain>
    </source>
</reference>
<dbReference type="Gene3D" id="3.20.190.10">
    <property type="entry name" value="MutM-like, N-terminal"/>
    <property type="match status" value="1"/>
</dbReference>
<evidence type="ECO:0000256" key="11">
    <source>
        <dbReference type="ARBA" id="ARBA00023239"/>
    </source>
</evidence>
<comment type="similarity">
    <text evidence="2 15">Belongs to the FPG family.</text>
</comment>
<dbReference type="InterPro" id="IPR035937">
    <property type="entry name" value="FPG_N"/>
</dbReference>
<feature type="domain" description="Formamidopyrimidine-DNA glycosylase catalytic" evidence="17">
    <location>
        <begin position="2"/>
        <end position="115"/>
    </location>
</feature>
<sequence length="281" mass="31077">MPELPEVEVTCRGLRPHLLERRILAVRSSGKPLRQPLPEDLIRQCLCDNSICAVERRAKYILIRFADGAVLVIHLGMTGKLGIFPKGKEGAKHDHLTLSLDNGSELRFNDARRFGSVVVWPADEAKELEQAFLARQGLEPLSTEFTGENLYELARQCRLPIKSFLMDSHRISGIGNIYANETLFAAGIHPLCPANSLSTEQWQEVATCAVRILRQAIKAGGSTISDFLGASGQPGYFQLQLAVYGKKGEDCPRCGEEIQKEVIGGRATFFCSECQEQALIH</sequence>
<dbReference type="Gene3D" id="1.10.8.50">
    <property type="match status" value="1"/>
</dbReference>
<evidence type="ECO:0000256" key="8">
    <source>
        <dbReference type="ARBA" id="ARBA00022833"/>
    </source>
</evidence>
<evidence type="ECO:0000256" key="7">
    <source>
        <dbReference type="ARBA" id="ARBA00022801"/>
    </source>
</evidence>
<evidence type="ECO:0000256" key="9">
    <source>
        <dbReference type="ARBA" id="ARBA00023125"/>
    </source>
</evidence>
<dbReference type="InterPro" id="IPR015886">
    <property type="entry name" value="H2TH_FPG"/>
</dbReference>
<dbReference type="Pfam" id="PF01149">
    <property type="entry name" value="Fapy_DNA_glyco"/>
    <property type="match status" value="1"/>
</dbReference>
<keyword evidence="13 15" id="KW-0326">Glycosidase</keyword>
<dbReference type="SUPFAM" id="SSF81624">
    <property type="entry name" value="N-terminal domain of MutM-like DNA repair proteins"/>
    <property type="match status" value="1"/>
</dbReference>
<comment type="caution">
    <text evidence="15">Lacks conserved residue(s) required for the propagation of feature annotation.</text>
</comment>
<dbReference type="SUPFAM" id="SSF57716">
    <property type="entry name" value="Glucocorticoid receptor-like (DNA-binding domain)"/>
    <property type="match status" value="1"/>
</dbReference>
<dbReference type="GO" id="GO:0003684">
    <property type="term" value="F:damaged DNA binding"/>
    <property type="evidence" value="ECO:0007669"/>
    <property type="project" value="InterPro"/>
</dbReference>
<feature type="active site" description="Schiff-base intermediate with DNA" evidence="15">
    <location>
        <position position="2"/>
    </location>
</feature>
<comment type="catalytic activity">
    <reaction evidence="14 15">
        <text>2'-deoxyribonucleotide-(2'-deoxyribose 5'-phosphate)-2'-deoxyribonucleotide-DNA = a 3'-end 2'-deoxyribonucleotide-(2,3-dehydro-2,3-deoxyribose 5'-phosphate)-DNA + a 5'-end 5'-phospho-2'-deoxyribonucleoside-DNA + H(+)</text>
        <dbReference type="Rhea" id="RHEA:66592"/>
        <dbReference type="Rhea" id="RHEA-COMP:13180"/>
        <dbReference type="Rhea" id="RHEA-COMP:16897"/>
        <dbReference type="Rhea" id="RHEA-COMP:17067"/>
        <dbReference type="ChEBI" id="CHEBI:15378"/>
        <dbReference type="ChEBI" id="CHEBI:136412"/>
        <dbReference type="ChEBI" id="CHEBI:157695"/>
        <dbReference type="ChEBI" id="CHEBI:167181"/>
        <dbReference type="EC" id="4.2.99.18"/>
    </reaction>
</comment>
<keyword evidence="6 15" id="KW-0863">Zinc-finger</keyword>
<dbReference type="PANTHER" id="PTHR22993:SF9">
    <property type="entry name" value="FORMAMIDOPYRIMIDINE-DNA GLYCOSYLASE"/>
    <property type="match status" value="1"/>
</dbReference>
<evidence type="ECO:0000256" key="2">
    <source>
        <dbReference type="ARBA" id="ARBA00009409"/>
    </source>
</evidence>
<gene>
    <name evidence="15 18" type="primary">mutM</name>
    <name evidence="15" type="synonym">fpg</name>
    <name evidence="18" type="ORF">Q3M24_03445</name>
</gene>
<dbReference type="SUPFAM" id="SSF46946">
    <property type="entry name" value="S13-like H2TH domain"/>
    <property type="match status" value="1"/>
</dbReference>
<protein>
    <recommendedName>
        <fullName evidence="15">Formamidopyrimidine-DNA glycosylase</fullName>
        <shortName evidence="15">Fapy-DNA glycosylase</shortName>
        <ecNumber evidence="15">3.2.2.23</ecNumber>
    </recommendedName>
    <alternativeName>
        <fullName evidence="15">DNA-(apurinic or apyrimidinic site) lyase MutM</fullName>
        <shortName evidence="15">AP lyase MutM</shortName>
        <ecNumber evidence="15">4.2.99.18</ecNumber>
    </alternativeName>
</protein>
<dbReference type="Pfam" id="PF06827">
    <property type="entry name" value="zf-FPG_IleRS"/>
    <property type="match status" value="1"/>
</dbReference>
<evidence type="ECO:0000256" key="1">
    <source>
        <dbReference type="ARBA" id="ARBA00001668"/>
    </source>
</evidence>
<evidence type="ECO:0000256" key="10">
    <source>
        <dbReference type="ARBA" id="ARBA00023204"/>
    </source>
</evidence>
<evidence type="ECO:0000256" key="4">
    <source>
        <dbReference type="ARBA" id="ARBA00022723"/>
    </source>
</evidence>
<keyword evidence="5 15" id="KW-0227">DNA damage</keyword>
<dbReference type="PROSITE" id="PS51068">
    <property type="entry name" value="FPG_CAT"/>
    <property type="match status" value="1"/>
</dbReference>
<dbReference type="SMART" id="SM00898">
    <property type="entry name" value="Fapy_DNA_glyco"/>
    <property type="match status" value="1"/>
</dbReference>
<dbReference type="KEGG" id="eaj:Q3M24_03445"/>
<dbReference type="InterPro" id="IPR012319">
    <property type="entry name" value="FPG_cat"/>
</dbReference>
<dbReference type="Pfam" id="PF06831">
    <property type="entry name" value="H2TH"/>
    <property type="match status" value="1"/>
</dbReference>
<dbReference type="InterPro" id="IPR000214">
    <property type="entry name" value="Znf_DNA_glyclase/AP_lyase"/>
</dbReference>
<organism evidence="18">
    <name type="scientific">Candidatus Electrothrix aestuarii</name>
    <dbReference type="NCBI Taxonomy" id="3062594"/>
    <lineage>
        <taxon>Bacteria</taxon>
        <taxon>Pseudomonadati</taxon>
        <taxon>Thermodesulfobacteriota</taxon>
        <taxon>Desulfobulbia</taxon>
        <taxon>Desulfobulbales</taxon>
        <taxon>Desulfobulbaceae</taxon>
        <taxon>Candidatus Electrothrix</taxon>
    </lineage>
</organism>
<keyword evidence="11 15" id="KW-0456">Lyase</keyword>
<dbReference type="GO" id="GO:0006284">
    <property type="term" value="P:base-excision repair"/>
    <property type="evidence" value="ECO:0007669"/>
    <property type="project" value="InterPro"/>
</dbReference>
<keyword evidence="8 15" id="KW-0862">Zinc</keyword>
<proteinExistence type="inferred from homology"/>
<accession>A0AAU8LY65</accession>
<dbReference type="PANTHER" id="PTHR22993">
    <property type="entry name" value="FORMAMIDOPYRIMIDINE-DNA GLYCOSYLASE"/>
    <property type="match status" value="1"/>
</dbReference>
<dbReference type="PROSITE" id="PS01242">
    <property type="entry name" value="ZF_FPG_1"/>
    <property type="match status" value="1"/>
</dbReference>
<dbReference type="GO" id="GO:0140078">
    <property type="term" value="F:class I DNA-(apurinic or apyrimidinic site) endonuclease activity"/>
    <property type="evidence" value="ECO:0007669"/>
    <property type="project" value="UniProtKB-EC"/>
</dbReference>
<feature type="domain" description="FPG-type" evidence="16">
    <location>
        <begin position="242"/>
        <end position="276"/>
    </location>
</feature>
<dbReference type="AlphaFoldDB" id="A0AAU8LY65"/>
<feature type="binding site" evidence="15">
    <location>
        <position position="93"/>
    </location>
    <ligand>
        <name>DNA</name>
        <dbReference type="ChEBI" id="CHEBI:16991"/>
    </ligand>
</feature>
<keyword evidence="9 15" id="KW-0238">DNA-binding</keyword>
<evidence type="ECO:0000259" key="17">
    <source>
        <dbReference type="PROSITE" id="PS51068"/>
    </source>
</evidence>
<evidence type="ECO:0000256" key="15">
    <source>
        <dbReference type="HAMAP-Rule" id="MF_00103"/>
    </source>
</evidence>
<comment type="subunit">
    <text evidence="3 15">Monomer.</text>
</comment>
<dbReference type="InterPro" id="IPR010979">
    <property type="entry name" value="Ribosomal_uS13-like_H2TH"/>
</dbReference>
<evidence type="ECO:0000256" key="5">
    <source>
        <dbReference type="ARBA" id="ARBA00022763"/>
    </source>
</evidence>
<comment type="cofactor">
    <cofactor evidence="15">
        <name>Zn(2+)</name>
        <dbReference type="ChEBI" id="CHEBI:29105"/>
    </cofactor>
    <text evidence="15">Binds 1 zinc ion per subunit.</text>
</comment>
<dbReference type="EC" id="4.2.99.18" evidence="15"/>
<evidence type="ECO:0000256" key="3">
    <source>
        <dbReference type="ARBA" id="ARBA00011245"/>
    </source>
</evidence>
<evidence type="ECO:0000256" key="12">
    <source>
        <dbReference type="ARBA" id="ARBA00023268"/>
    </source>
</evidence>
<dbReference type="NCBIfam" id="TIGR00577">
    <property type="entry name" value="fpg"/>
    <property type="match status" value="1"/>
</dbReference>
<evidence type="ECO:0000313" key="18">
    <source>
        <dbReference type="EMBL" id="XCN73824.1"/>
    </source>
</evidence>
<evidence type="ECO:0000259" key="16">
    <source>
        <dbReference type="PROSITE" id="PS51066"/>
    </source>
</evidence>
<dbReference type="InterPro" id="IPR020629">
    <property type="entry name" value="FPG_Glyclase"/>
</dbReference>
<dbReference type="NCBIfam" id="NF002211">
    <property type="entry name" value="PRK01103.1"/>
    <property type="match status" value="1"/>
</dbReference>
<dbReference type="EMBL" id="CP159373">
    <property type="protein sequence ID" value="XCN73824.1"/>
    <property type="molecule type" value="Genomic_DNA"/>
</dbReference>
<dbReference type="GO" id="GO:0034039">
    <property type="term" value="F:8-oxo-7,8-dihydroguanine DNA N-glycosylase activity"/>
    <property type="evidence" value="ECO:0007669"/>
    <property type="project" value="TreeGrafter"/>
</dbReference>
<name>A0AAU8LY65_9BACT</name>
<dbReference type="EC" id="3.2.2.23" evidence="15"/>
<feature type="active site" description="Proton donor" evidence="15">
    <location>
        <position position="3"/>
    </location>
</feature>
<keyword evidence="12 15" id="KW-0511">Multifunctional enzyme</keyword>
<keyword evidence="4 15" id="KW-0479">Metal-binding</keyword>
<comment type="catalytic activity">
    <reaction evidence="1 15">
        <text>Hydrolysis of DNA containing ring-opened 7-methylguanine residues, releasing 2,6-diamino-4-hydroxy-5-(N-methyl)formamidopyrimidine.</text>
        <dbReference type="EC" id="3.2.2.23"/>
    </reaction>
</comment>
<feature type="binding site" evidence="15">
    <location>
        <position position="112"/>
    </location>
    <ligand>
        <name>DNA</name>
        <dbReference type="ChEBI" id="CHEBI:16991"/>
    </ligand>
</feature>
<evidence type="ECO:0000256" key="13">
    <source>
        <dbReference type="ARBA" id="ARBA00023295"/>
    </source>
</evidence>
<dbReference type="InterPro" id="IPR010663">
    <property type="entry name" value="Znf_FPG/IleRS"/>
</dbReference>
<dbReference type="CDD" id="cd08966">
    <property type="entry name" value="EcFpg-like_N"/>
    <property type="match status" value="1"/>
</dbReference>
<feature type="active site" description="Proton donor; for beta-elimination activity" evidence="15">
    <location>
        <position position="59"/>
    </location>
</feature>
<dbReference type="FunFam" id="1.10.8.50:FF:000003">
    <property type="entry name" value="Formamidopyrimidine-DNA glycosylase"/>
    <property type="match status" value="1"/>
</dbReference>
<dbReference type="PROSITE" id="PS51066">
    <property type="entry name" value="ZF_FPG_2"/>
    <property type="match status" value="1"/>
</dbReference>
<evidence type="ECO:0000256" key="6">
    <source>
        <dbReference type="ARBA" id="ARBA00022771"/>
    </source>
</evidence>